<feature type="non-terminal residue" evidence="1">
    <location>
        <position position="1"/>
    </location>
</feature>
<name>A0ABT8SFT0_9BURK</name>
<protein>
    <recommendedName>
        <fullName evidence="3">Carboxypeptidase regulatory-like domain-containing protein</fullName>
    </recommendedName>
</protein>
<organism evidence="1 2">
    <name type="scientific">Variovorax ginsengisoli</name>
    <dbReference type="NCBI Taxonomy" id="363844"/>
    <lineage>
        <taxon>Bacteria</taxon>
        <taxon>Pseudomonadati</taxon>
        <taxon>Pseudomonadota</taxon>
        <taxon>Betaproteobacteria</taxon>
        <taxon>Burkholderiales</taxon>
        <taxon>Comamonadaceae</taxon>
        <taxon>Variovorax</taxon>
    </lineage>
</organism>
<evidence type="ECO:0000313" key="1">
    <source>
        <dbReference type="EMBL" id="MDO1537749.1"/>
    </source>
</evidence>
<gene>
    <name evidence="1" type="ORF">Q2T77_36495</name>
</gene>
<comment type="caution">
    <text evidence="1">The sequence shown here is derived from an EMBL/GenBank/DDBJ whole genome shotgun (WGS) entry which is preliminary data.</text>
</comment>
<keyword evidence="2" id="KW-1185">Reference proteome</keyword>
<evidence type="ECO:0008006" key="3">
    <source>
        <dbReference type="Google" id="ProtNLM"/>
    </source>
</evidence>
<sequence>AHALHPQVQRATQVREVEVLRPNKANYSRFNRYGPLGGRRDGAGRVLFPKLACRDAAAKEIHMRLMSSVLGTAAVVLSAMATPLPAQNLPAIPAPQTQGSATFSCGGIGEASSKAMLAARKDYPLSLLFATASGEYMASVNLAIKDAKGVSVLTVPSTGPICLIKLPDGSYTVEAQAMGKAKSQGVAVGGGPKAIDFSF</sequence>
<evidence type="ECO:0000313" key="2">
    <source>
        <dbReference type="Proteomes" id="UP001169027"/>
    </source>
</evidence>
<accession>A0ABT8SFT0</accession>
<dbReference type="EMBL" id="JAUKVY010000048">
    <property type="protein sequence ID" value="MDO1537749.1"/>
    <property type="molecule type" value="Genomic_DNA"/>
</dbReference>
<dbReference type="Proteomes" id="UP001169027">
    <property type="component" value="Unassembled WGS sequence"/>
</dbReference>
<reference evidence="1" key="1">
    <citation type="submission" date="2023-06" db="EMBL/GenBank/DDBJ databases">
        <authorList>
            <person name="Jiang Y."/>
            <person name="Liu Q."/>
        </authorList>
    </citation>
    <scope>NUCLEOTIDE SEQUENCE</scope>
    <source>
        <strain evidence="1">CGMCC 1.12090</strain>
    </source>
</reference>
<proteinExistence type="predicted"/>
<dbReference type="RefSeq" id="WP_301816187.1">
    <property type="nucleotide sequence ID" value="NZ_JAUJZH010000048.1"/>
</dbReference>